<organism evidence="1 2">
    <name type="scientific">Diversispora eburnea</name>
    <dbReference type="NCBI Taxonomy" id="1213867"/>
    <lineage>
        <taxon>Eukaryota</taxon>
        <taxon>Fungi</taxon>
        <taxon>Fungi incertae sedis</taxon>
        <taxon>Mucoromycota</taxon>
        <taxon>Glomeromycotina</taxon>
        <taxon>Glomeromycetes</taxon>
        <taxon>Diversisporales</taxon>
        <taxon>Diversisporaceae</taxon>
        <taxon>Diversispora</taxon>
    </lineage>
</organism>
<evidence type="ECO:0000313" key="1">
    <source>
        <dbReference type="EMBL" id="CAG8474000.1"/>
    </source>
</evidence>
<accession>A0A9N8W4K2</accession>
<dbReference type="OrthoDB" id="5954868at2759"/>
<evidence type="ECO:0000313" key="2">
    <source>
        <dbReference type="Proteomes" id="UP000789706"/>
    </source>
</evidence>
<sequence length="335" mass="38680">MEMKIGSIKLKQKVQIFFITFIAILLLTRAYVFQDISDEEILPSSTHNLNITVEFPLDAYYVEPFKHPQVSNSTKNKYDIIVITGASNNHFCPMKSLIYRLKALGLKNVGIVAYDLGFEKKNRKNFIHLAKLGYVTEFRVFNFSAYPSFWDLTLRKNKKNKGEYAWKVGMIAEVARDYPGKILVWMDAGNVGSEKYFTHLKDWMPEFHGFISPNSPGQAKEWIHPGVYDYFNDNHTLYDELNNCNAASLAFDTKISQIIIDDWYKCALNKECIAPPGSSRKNHRQDQALITYLVARRGISCRTNRSSLGVTTHRDHLCKEYNEKYEEKNRKSLGT</sequence>
<dbReference type="PANTHER" id="PTHR31389">
    <property type="entry name" value="LD39211P"/>
    <property type="match status" value="1"/>
</dbReference>
<dbReference type="Proteomes" id="UP000789706">
    <property type="component" value="Unassembled WGS sequence"/>
</dbReference>
<keyword evidence="2" id="KW-1185">Reference proteome</keyword>
<dbReference type="EMBL" id="CAJVPK010000205">
    <property type="protein sequence ID" value="CAG8474000.1"/>
    <property type="molecule type" value="Genomic_DNA"/>
</dbReference>
<dbReference type="Pfam" id="PF07801">
    <property type="entry name" value="DUF1647"/>
    <property type="match status" value="1"/>
</dbReference>
<comment type="caution">
    <text evidence="1">The sequence shown here is derived from an EMBL/GenBank/DDBJ whole genome shotgun (WGS) entry which is preliminary data.</text>
</comment>
<name>A0A9N8W4K2_9GLOM</name>
<protein>
    <submittedName>
        <fullName evidence="1">1702_t:CDS:1</fullName>
    </submittedName>
</protein>
<gene>
    <name evidence="1" type="ORF">DEBURN_LOCUS3299</name>
</gene>
<dbReference type="InterPro" id="IPR012444">
    <property type="entry name" value="DUF1647"/>
</dbReference>
<proteinExistence type="predicted"/>
<reference evidence="1" key="1">
    <citation type="submission" date="2021-06" db="EMBL/GenBank/DDBJ databases">
        <authorList>
            <person name="Kallberg Y."/>
            <person name="Tangrot J."/>
            <person name="Rosling A."/>
        </authorList>
    </citation>
    <scope>NUCLEOTIDE SEQUENCE</scope>
    <source>
        <strain evidence="1">AZ414A</strain>
    </source>
</reference>
<dbReference type="AlphaFoldDB" id="A0A9N8W4K2"/>
<dbReference type="PANTHER" id="PTHR31389:SF4">
    <property type="entry name" value="LD39211P"/>
    <property type="match status" value="1"/>
</dbReference>